<comment type="subcellular location">
    <subcellularLocation>
        <location evidence="2">Membrane</location>
    </subcellularLocation>
</comment>
<keyword evidence="10 13" id="KW-0408">Iron</keyword>
<evidence type="ECO:0000256" key="4">
    <source>
        <dbReference type="ARBA" id="ARBA00010617"/>
    </source>
</evidence>
<feature type="binding site" description="axial binding residue" evidence="13">
    <location>
        <position position="439"/>
    </location>
    <ligand>
        <name>heme</name>
        <dbReference type="ChEBI" id="CHEBI:30413"/>
    </ligand>
    <ligandPart>
        <name>Fe</name>
        <dbReference type="ChEBI" id="CHEBI:18248"/>
    </ligandPart>
</feature>
<dbReference type="InterPro" id="IPR036396">
    <property type="entry name" value="Cyt_P450_sf"/>
</dbReference>
<evidence type="ECO:0000313" key="17">
    <source>
        <dbReference type="Proteomes" id="UP000076154"/>
    </source>
</evidence>
<dbReference type="InterPro" id="IPR002401">
    <property type="entry name" value="Cyt_P450_E_grp-I"/>
</dbReference>
<keyword evidence="7 13" id="KW-0479">Metal-binding</keyword>
<dbReference type="Gene3D" id="1.10.630.10">
    <property type="entry name" value="Cytochrome P450"/>
    <property type="match status" value="1"/>
</dbReference>
<keyword evidence="8 15" id="KW-1133">Transmembrane helix</keyword>
<organism evidence="16 17">
    <name type="scientific">Hypsizygus marmoreus</name>
    <name type="common">White beech mushroom</name>
    <name type="synonym">Agaricus marmoreus</name>
    <dbReference type="NCBI Taxonomy" id="39966"/>
    <lineage>
        <taxon>Eukaryota</taxon>
        <taxon>Fungi</taxon>
        <taxon>Dikarya</taxon>
        <taxon>Basidiomycota</taxon>
        <taxon>Agaricomycotina</taxon>
        <taxon>Agaricomycetes</taxon>
        <taxon>Agaricomycetidae</taxon>
        <taxon>Agaricales</taxon>
        <taxon>Tricholomatineae</taxon>
        <taxon>Lyophyllaceae</taxon>
        <taxon>Hypsizygus</taxon>
    </lineage>
</organism>
<name>A0A369JVV7_HYPMA</name>
<evidence type="ECO:0000256" key="1">
    <source>
        <dbReference type="ARBA" id="ARBA00001971"/>
    </source>
</evidence>
<evidence type="ECO:0000256" key="5">
    <source>
        <dbReference type="ARBA" id="ARBA00022617"/>
    </source>
</evidence>
<comment type="cofactor">
    <cofactor evidence="1 13">
        <name>heme</name>
        <dbReference type="ChEBI" id="CHEBI:30413"/>
    </cofactor>
</comment>
<dbReference type="SUPFAM" id="SSF48264">
    <property type="entry name" value="Cytochrome P450"/>
    <property type="match status" value="1"/>
</dbReference>
<evidence type="ECO:0000256" key="2">
    <source>
        <dbReference type="ARBA" id="ARBA00004370"/>
    </source>
</evidence>
<dbReference type="GO" id="GO:0016020">
    <property type="term" value="C:membrane"/>
    <property type="evidence" value="ECO:0007669"/>
    <property type="project" value="UniProtKB-SubCell"/>
</dbReference>
<comment type="similarity">
    <text evidence="4 14">Belongs to the cytochrome P450 family.</text>
</comment>
<dbReference type="GO" id="GO:0004497">
    <property type="term" value="F:monooxygenase activity"/>
    <property type="evidence" value="ECO:0007669"/>
    <property type="project" value="UniProtKB-KW"/>
</dbReference>
<gene>
    <name evidence="16" type="ORF">Hypma_010367</name>
</gene>
<dbReference type="InParanoid" id="A0A369JVV7"/>
<dbReference type="PRINTS" id="PR00385">
    <property type="entry name" value="P450"/>
</dbReference>
<keyword evidence="11 14" id="KW-0503">Monooxygenase</keyword>
<dbReference type="PANTHER" id="PTHR24305:SF166">
    <property type="entry name" value="CYTOCHROME P450 12A4, MITOCHONDRIAL-RELATED"/>
    <property type="match status" value="1"/>
</dbReference>
<comment type="pathway">
    <text evidence="3">Secondary metabolite biosynthesis; terpenoid biosynthesis.</text>
</comment>
<dbReference type="STRING" id="39966.A0A369JVV7"/>
<dbReference type="EMBL" id="LUEZ02000049">
    <property type="protein sequence ID" value="RDB22836.1"/>
    <property type="molecule type" value="Genomic_DNA"/>
</dbReference>
<dbReference type="OrthoDB" id="1470350at2759"/>
<sequence>MTFLDNCSTCWALAGASAIVFGLLVVHRLFLHHLRTFPGPKLAAITSLYKMYYEVYKGGELLEHILELHAIYGPVVRIAPNELHFNDYTAYADIYVAGSHFTKDHAFYRCFGADGSTFGAIQPHDSRIRRNILSPLFSRRAVLKFEVVVQEKVDRLMSRLADHHGKPINMFLAFRCTAMDIIASYCFSRCFNALDAEGFRDLFVVTTQQAIPSLWVMKYFAFLLPVSAALPRRLTGQFLLAFVNLGRMIAAHIDRILDDTDLLDENDNPTICCRLLNAPKGNDTRSRRDLVEEAFSLLQAGTEGPGNACTIGSFYILNDPIIYKTLFEELRRASPNKDAGLKLSVLEKLPYLTAVIKESLRMSHGLVSPLPRIVGSTNVKISGYDVPARTVVGVSATCLHNDSNAFPDPHKFSPDRWLQPSSRELERHFVPFSRGPRMCLGINLAWCELTLIFGNVFRKLDLDLYDTTVEDFTKFKDFLTPVHQGRNLHVFAKARVD</sequence>
<evidence type="ECO:0000256" key="10">
    <source>
        <dbReference type="ARBA" id="ARBA00023004"/>
    </source>
</evidence>
<dbReference type="Pfam" id="PF00067">
    <property type="entry name" value="p450"/>
    <property type="match status" value="1"/>
</dbReference>
<keyword evidence="6 15" id="KW-0812">Transmembrane</keyword>
<dbReference type="InterPro" id="IPR017972">
    <property type="entry name" value="Cyt_P450_CS"/>
</dbReference>
<evidence type="ECO:0000256" key="14">
    <source>
        <dbReference type="RuleBase" id="RU000461"/>
    </source>
</evidence>
<evidence type="ECO:0000256" key="15">
    <source>
        <dbReference type="SAM" id="Phobius"/>
    </source>
</evidence>
<keyword evidence="9 14" id="KW-0560">Oxidoreductase</keyword>
<keyword evidence="5 13" id="KW-0349">Heme</keyword>
<keyword evidence="17" id="KW-1185">Reference proteome</keyword>
<comment type="caution">
    <text evidence="16">The sequence shown here is derived from an EMBL/GenBank/DDBJ whole genome shotgun (WGS) entry which is preliminary data.</text>
</comment>
<dbReference type="PRINTS" id="PR00463">
    <property type="entry name" value="EP450I"/>
</dbReference>
<dbReference type="Proteomes" id="UP000076154">
    <property type="component" value="Unassembled WGS sequence"/>
</dbReference>
<accession>A0A369JVV7</accession>
<dbReference type="PANTHER" id="PTHR24305">
    <property type="entry name" value="CYTOCHROME P450"/>
    <property type="match status" value="1"/>
</dbReference>
<evidence type="ECO:0000256" key="11">
    <source>
        <dbReference type="ARBA" id="ARBA00023033"/>
    </source>
</evidence>
<reference evidence="16" key="1">
    <citation type="submission" date="2018-04" db="EMBL/GenBank/DDBJ databases">
        <title>Whole genome sequencing of Hypsizygus marmoreus.</title>
        <authorList>
            <person name="Choi I.-G."/>
            <person name="Min B."/>
            <person name="Kim J.-G."/>
            <person name="Kim S."/>
            <person name="Oh Y.-L."/>
            <person name="Kong W.-S."/>
            <person name="Park H."/>
            <person name="Jeong J."/>
            <person name="Song E.-S."/>
        </authorList>
    </citation>
    <scope>NUCLEOTIDE SEQUENCE [LARGE SCALE GENOMIC DNA]</scope>
    <source>
        <strain evidence="16">51987-8</strain>
    </source>
</reference>
<protein>
    <recommendedName>
        <fullName evidence="18">Trichodiene oxygenase</fullName>
    </recommendedName>
</protein>
<evidence type="ECO:0000256" key="3">
    <source>
        <dbReference type="ARBA" id="ARBA00004721"/>
    </source>
</evidence>
<evidence type="ECO:0000256" key="6">
    <source>
        <dbReference type="ARBA" id="ARBA00022692"/>
    </source>
</evidence>
<evidence type="ECO:0000256" key="13">
    <source>
        <dbReference type="PIRSR" id="PIRSR602401-1"/>
    </source>
</evidence>
<dbReference type="GO" id="GO:0020037">
    <property type="term" value="F:heme binding"/>
    <property type="evidence" value="ECO:0007669"/>
    <property type="project" value="InterPro"/>
</dbReference>
<dbReference type="GO" id="GO:0005506">
    <property type="term" value="F:iron ion binding"/>
    <property type="evidence" value="ECO:0007669"/>
    <property type="project" value="InterPro"/>
</dbReference>
<evidence type="ECO:0000256" key="9">
    <source>
        <dbReference type="ARBA" id="ARBA00023002"/>
    </source>
</evidence>
<proteinExistence type="inferred from homology"/>
<evidence type="ECO:0008006" key="18">
    <source>
        <dbReference type="Google" id="ProtNLM"/>
    </source>
</evidence>
<evidence type="ECO:0000256" key="12">
    <source>
        <dbReference type="ARBA" id="ARBA00023136"/>
    </source>
</evidence>
<evidence type="ECO:0000256" key="8">
    <source>
        <dbReference type="ARBA" id="ARBA00022989"/>
    </source>
</evidence>
<dbReference type="PROSITE" id="PS00086">
    <property type="entry name" value="CYTOCHROME_P450"/>
    <property type="match status" value="1"/>
</dbReference>
<evidence type="ECO:0000313" key="16">
    <source>
        <dbReference type="EMBL" id="RDB22836.1"/>
    </source>
</evidence>
<dbReference type="InterPro" id="IPR050121">
    <property type="entry name" value="Cytochrome_P450_monoxygenase"/>
</dbReference>
<evidence type="ECO:0000256" key="7">
    <source>
        <dbReference type="ARBA" id="ARBA00022723"/>
    </source>
</evidence>
<dbReference type="AlphaFoldDB" id="A0A369JVV7"/>
<dbReference type="CDD" id="cd11062">
    <property type="entry name" value="CYP58-like"/>
    <property type="match status" value="1"/>
</dbReference>
<dbReference type="GO" id="GO:0016705">
    <property type="term" value="F:oxidoreductase activity, acting on paired donors, with incorporation or reduction of molecular oxygen"/>
    <property type="evidence" value="ECO:0007669"/>
    <property type="project" value="InterPro"/>
</dbReference>
<keyword evidence="12 15" id="KW-0472">Membrane</keyword>
<dbReference type="InterPro" id="IPR001128">
    <property type="entry name" value="Cyt_P450"/>
</dbReference>
<feature type="transmembrane region" description="Helical" evidence="15">
    <location>
        <begin position="12"/>
        <end position="31"/>
    </location>
</feature>